<proteinExistence type="predicted"/>
<protein>
    <submittedName>
        <fullName evidence="2">Uncharacterized protein</fullName>
    </submittedName>
</protein>
<feature type="region of interest" description="Disordered" evidence="1">
    <location>
        <begin position="37"/>
        <end position="113"/>
    </location>
</feature>
<dbReference type="AlphaFoldDB" id="A0A2W2GAU3"/>
<evidence type="ECO:0000256" key="1">
    <source>
        <dbReference type="SAM" id="MobiDB-lite"/>
    </source>
</evidence>
<feature type="compositionally biased region" description="Basic and acidic residues" evidence="1">
    <location>
        <begin position="88"/>
        <end position="113"/>
    </location>
</feature>
<keyword evidence="3" id="KW-1185">Reference proteome</keyword>
<accession>A0A2W2GAU3</accession>
<sequence length="113" mass="11857">MSFGLVFAAAVPGAAGYLTGRLEAVRAAERDLRILEADLLPGHDRRDQATGLAPDRADGRSTDSAPVCRIPPRTRPTDGHGEAAAPRAEAEPSRSELAAREPRGSGFPDRADG</sequence>
<dbReference type="Proteomes" id="UP000248544">
    <property type="component" value="Unassembled WGS sequence"/>
</dbReference>
<dbReference type="EMBL" id="POUA01000092">
    <property type="protein sequence ID" value="PZG46876.1"/>
    <property type="molecule type" value="Genomic_DNA"/>
</dbReference>
<name>A0A2W2GAU3_9ACTN</name>
<evidence type="ECO:0000313" key="2">
    <source>
        <dbReference type="EMBL" id="PZG46876.1"/>
    </source>
</evidence>
<comment type="caution">
    <text evidence="2">The sequence shown here is derived from an EMBL/GenBank/DDBJ whole genome shotgun (WGS) entry which is preliminary data.</text>
</comment>
<reference evidence="2 3" key="1">
    <citation type="submission" date="2018-01" db="EMBL/GenBank/DDBJ databases">
        <title>Draft genome sequence of Sphaerisporangium sp. 7K107.</title>
        <authorList>
            <person name="Sahin N."/>
            <person name="Saygin H."/>
            <person name="Ay H."/>
        </authorList>
    </citation>
    <scope>NUCLEOTIDE SEQUENCE [LARGE SCALE GENOMIC DNA]</scope>
    <source>
        <strain evidence="2 3">7K107</strain>
    </source>
</reference>
<evidence type="ECO:0000313" key="3">
    <source>
        <dbReference type="Proteomes" id="UP000248544"/>
    </source>
</evidence>
<gene>
    <name evidence="2" type="ORF">C1I98_14125</name>
</gene>
<feature type="compositionally biased region" description="Basic and acidic residues" evidence="1">
    <location>
        <begin position="37"/>
        <end position="48"/>
    </location>
</feature>
<organism evidence="2 3">
    <name type="scientific">Spongiactinospora gelatinilytica</name>
    <dbReference type="NCBI Taxonomy" id="2666298"/>
    <lineage>
        <taxon>Bacteria</taxon>
        <taxon>Bacillati</taxon>
        <taxon>Actinomycetota</taxon>
        <taxon>Actinomycetes</taxon>
        <taxon>Streptosporangiales</taxon>
        <taxon>Streptosporangiaceae</taxon>
        <taxon>Spongiactinospora</taxon>
    </lineage>
</organism>